<dbReference type="InterPro" id="IPR007061">
    <property type="entry name" value="MST-like"/>
</dbReference>
<accession>A0A1H9TDC0</accession>
<dbReference type="InterPro" id="IPR034660">
    <property type="entry name" value="DinB/YfiT-like"/>
</dbReference>
<gene>
    <name evidence="1" type="ORF">SAMN05518684_105238</name>
</gene>
<keyword evidence="2" id="KW-1185">Reference proteome</keyword>
<organism evidence="1 2">
    <name type="scientific">Salipaludibacillus aurantiacus</name>
    <dbReference type="NCBI Taxonomy" id="1601833"/>
    <lineage>
        <taxon>Bacteria</taxon>
        <taxon>Bacillati</taxon>
        <taxon>Bacillota</taxon>
        <taxon>Bacilli</taxon>
        <taxon>Bacillales</taxon>
        <taxon>Bacillaceae</taxon>
    </lineage>
</organism>
<dbReference type="OrthoDB" id="2677844at2"/>
<dbReference type="RefSeq" id="WP_093050083.1">
    <property type="nucleotide sequence ID" value="NZ_FOGT01000005.1"/>
</dbReference>
<evidence type="ECO:0000313" key="1">
    <source>
        <dbReference type="EMBL" id="SER94613.1"/>
    </source>
</evidence>
<proteinExistence type="predicted"/>
<dbReference type="Pfam" id="PF04978">
    <property type="entry name" value="MST"/>
    <property type="match status" value="1"/>
</dbReference>
<dbReference type="Proteomes" id="UP000198571">
    <property type="component" value="Unassembled WGS sequence"/>
</dbReference>
<reference evidence="2" key="1">
    <citation type="submission" date="2016-10" db="EMBL/GenBank/DDBJ databases">
        <authorList>
            <person name="Varghese N."/>
            <person name="Submissions S."/>
        </authorList>
    </citation>
    <scope>NUCLEOTIDE SEQUENCE [LARGE SCALE GENOMIC DNA]</scope>
    <source>
        <strain evidence="2">S9</strain>
    </source>
</reference>
<dbReference type="AlphaFoldDB" id="A0A1H9TDC0"/>
<dbReference type="Gene3D" id="1.20.120.450">
    <property type="entry name" value="dinb family like domain"/>
    <property type="match status" value="1"/>
</dbReference>
<sequence>MEEHTLAPVSSRESLHLLGGLILTRERLLTLLDELDDQDLHHQVHDFPTLGGYALHLAQIELWWNKMVLTGEGLTAEDRKKFDFKEKQEITAPTGMEKSWVLARLGEARMLTREYYHSLSDFEFRKAILKVKDGDTEKVYSPEWVLYHLNHHESYHLGQMYMLLKWINGRREKWDHFNTPYLSI</sequence>
<name>A0A1H9TDC0_9BACI</name>
<dbReference type="EMBL" id="FOGT01000005">
    <property type="protein sequence ID" value="SER94613.1"/>
    <property type="molecule type" value="Genomic_DNA"/>
</dbReference>
<protein>
    <submittedName>
        <fullName evidence="1">Uncharacterized damage-inducible protein DinB (Forms a four-helix bundle)</fullName>
    </submittedName>
</protein>
<dbReference type="SUPFAM" id="SSF109854">
    <property type="entry name" value="DinB/YfiT-like putative metalloenzymes"/>
    <property type="match status" value="1"/>
</dbReference>
<evidence type="ECO:0000313" key="2">
    <source>
        <dbReference type="Proteomes" id="UP000198571"/>
    </source>
</evidence>
<dbReference type="STRING" id="1601833.SAMN05518684_105238"/>